<keyword evidence="2" id="KW-1185">Reference proteome</keyword>
<dbReference type="AlphaFoldDB" id="M1P508"/>
<gene>
    <name evidence="1" type="ordered locus">UWK_00211</name>
</gene>
<dbReference type="KEGG" id="dsf:UWK_00211"/>
<dbReference type="Proteomes" id="UP000011721">
    <property type="component" value="Chromosome"/>
</dbReference>
<reference evidence="2" key="1">
    <citation type="journal article" date="2013" name="Stand. Genomic Sci.">
        <title>Complete genome sequence of Desulfocapsa sulfexigens, a marine deltaproteobacterium specialized in disproportionating inorganic sulfur compounds.</title>
        <authorList>
            <person name="Finster K.W."/>
            <person name="Kjeldsen K.U."/>
            <person name="Kube M."/>
            <person name="Reinhardt R."/>
            <person name="Mussmann M."/>
            <person name="Amann R."/>
            <person name="Schreiber L."/>
        </authorList>
    </citation>
    <scope>NUCLEOTIDE SEQUENCE [LARGE SCALE GENOMIC DNA]</scope>
    <source>
        <strain evidence="2">DSM 10523 / SB164P1</strain>
    </source>
</reference>
<sequence>MKIVQNADIFLMGLGIVLWGSTVVSVHAEGMNAKITEPSNNSISLKDGRINGHSSGIKPFPAEGNISADLVIRSHCKEDFEVIKTHIHSALDSYINITRDTLDPWNRANRTEFSRPSNFKLETIAALGRRCNEEFGEKEGSFITNIPISVEVTCSESWDTMNDGNGLDDVRKQTYNLKLPLSVQCLSNAQEINATVDEQYWIYECPETDKRDPEYWQKYRLVVEGTGARYVKTSKNLGTPRCIRAHKSNMSNSDDILFQIE</sequence>
<name>M1P508_DESSD</name>
<protein>
    <submittedName>
        <fullName evidence="1">Uncharacterized protein</fullName>
    </submittedName>
</protein>
<dbReference type="STRING" id="1167006.UWK_00211"/>
<evidence type="ECO:0000313" key="2">
    <source>
        <dbReference type="Proteomes" id="UP000011721"/>
    </source>
</evidence>
<dbReference type="HOGENOM" id="CLU_1064486_0_0_7"/>
<dbReference type="EMBL" id="CP003985">
    <property type="protein sequence ID" value="AGF76797.1"/>
    <property type="molecule type" value="Genomic_DNA"/>
</dbReference>
<dbReference type="RefSeq" id="WP_015402496.1">
    <property type="nucleotide sequence ID" value="NC_020304.1"/>
</dbReference>
<organism evidence="1 2">
    <name type="scientific">Desulfocapsa sulfexigens (strain DSM 10523 / SB164P1)</name>
    <dbReference type="NCBI Taxonomy" id="1167006"/>
    <lineage>
        <taxon>Bacteria</taxon>
        <taxon>Pseudomonadati</taxon>
        <taxon>Thermodesulfobacteriota</taxon>
        <taxon>Desulfobulbia</taxon>
        <taxon>Desulfobulbales</taxon>
        <taxon>Desulfocapsaceae</taxon>
        <taxon>Desulfocapsa</taxon>
    </lineage>
</organism>
<accession>M1P508</accession>
<evidence type="ECO:0000313" key="1">
    <source>
        <dbReference type="EMBL" id="AGF76797.1"/>
    </source>
</evidence>
<proteinExistence type="predicted"/>